<protein>
    <recommendedName>
        <fullName evidence="15">Alpha 1,3-galactosyltransferase 2</fullName>
    </recommendedName>
</protein>
<gene>
    <name evidence="13" type="ORF">WMY93_011634</name>
</gene>
<comment type="subcellular location">
    <subcellularLocation>
        <location evidence="1">Membrane</location>
        <topology evidence="1">Single-pass type II membrane protein</topology>
    </subcellularLocation>
</comment>
<evidence type="ECO:0000256" key="7">
    <source>
        <dbReference type="ARBA" id="ARBA00022989"/>
    </source>
</evidence>
<keyword evidence="6" id="KW-0735">Signal-anchor</keyword>
<organism evidence="13 14">
    <name type="scientific">Mugilogobius chulae</name>
    <name type="common">yellowstripe goby</name>
    <dbReference type="NCBI Taxonomy" id="88201"/>
    <lineage>
        <taxon>Eukaryota</taxon>
        <taxon>Metazoa</taxon>
        <taxon>Chordata</taxon>
        <taxon>Craniata</taxon>
        <taxon>Vertebrata</taxon>
        <taxon>Euteleostomi</taxon>
        <taxon>Actinopterygii</taxon>
        <taxon>Neopterygii</taxon>
        <taxon>Teleostei</taxon>
        <taxon>Neoteleostei</taxon>
        <taxon>Acanthomorphata</taxon>
        <taxon>Gobiaria</taxon>
        <taxon>Gobiiformes</taxon>
        <taxon>Gobioidei</taxon>
        <taxon>Gobiidae</taxon>
        <taxon>Gobionellinae</taxon>
        <taxon>Mugilogobius</taxon>
    </lineage>
</organism>
<feature type="binding site" evidence="10">
    <location>
        <position position="391"/>
    </location>
    <ligand>
        <name>an alpha-L-fucosyl-(1-&gt;2)-beta-D-galactosyl derivative</name>
        <dbReference type="ChEBI" id="CHEBI:140327"/>
    </ligand>
</feature>
<feature type="binding site" evidence="11">
    <location>
        <position position="369"/>
    </location>
    <ligand>
        <name>Mn(2+)</name>
        <dbReference type="ChEBI" id="CHEBI:29035"/>
    </ligand>
</feature>
<evidence type="ECO:0000256" key="5">
    <source>
        <dbReference type="ARBA" id="ARBA00022692"/>
    </source>
</evidence>
<dbReference type="InterPro" id="IPR005076">
    <property type="entry name" value="Glyco_trans_6"/>
</dbReference>
<dbReference type="Pfam" id="PF03414">
    <property type="entry name" value="Glyco_transf_6"/>
    <property type="match status" value="1"/>
</dbReference>
<evidence type="ECO:0000256" key="1">
    <source>
        <dbReference type="ARBA" id="ARBA00004606"/>
    </source>
</evidence>
<evidence type="ECO:0000256" key="8">
    <source>
        <dbReference type="ARBA" id="ARBA00023136"/>
    </source>
</evidence>
<keyword evidence="14" id="KW-1185">Reference proteome</keyword>
<keyword evidence="4" id="KW-0808">Transferase</keyword>
<comment type="caution">
    <text evidence="13">The sequence shown here is derived from an EMBL/GenBank/DDBJ whole genome shotgun (WGS) entry which is preliminary data.</text>
</comment>
<name>A0AAW0P996_9GOBI</name>
<feature type="binding site" evidence="10">
    <location>
        <position position="482"/>
    </location>
    <ligand>
        <name>an alpha-L-fucosyl-(1-&gt;2)-beta-D-galactosyl derivative</name>
        <dbReference type="ChEBI" id="CHEBI:140327"/>
    </ligand>
</feature>
<dbReference type="Gene3D" id="3.90.550.10">
    <property type="entry name" value="Spore Coat Polysaccharide Biosynthesis Protein SpsA, Chain A"/>
    <property type="match status" value="1"/>
</dbReference>
<dbReference type="SUPFAM" id="SSF53448">
    <property type="entry name" value="Nucleotide-diphospho-sugar transferases"/>
    <property type="match status" value="1"/>
</dbReference>
<evidence type="ECO:0000256" key="11">
    <source>
        <dbReference type="PIRSR" id="PIRSR605076-3"/>
    </source>
</evidence>
<feature type="binding site" evidence="10">
    <location>
        <begin position="278"/>
        <end position="280"/>
    </location>
    <ligand>
        <name>UDP-N-acetyl-alpha-D-galactosamine</name>
        <dbReference type="ChEBI" id="CHEBI:67138"/>
    </ligand>
</feature>
<evidence type="ECO:0000256" key="4">
    <source>
        <dbReference type="ARBA" id="ARBA00022679"/>
    </source>
</evidence>
<dbReference type="GO" id="GO:0016758">
    <property type="term" value="F:hexosyltransferase activity"/>
    <property type="evidence" value="ECO:0007669"/>
    <property type="project" value="InterPro"/>
</dbReference>
<keyword evidence="3" id="KW-0328">Glycosyltransferase</keyword>
<evidence type="ECO:0000313" key="14">
    <source>
        <dbReference type="Proteomes" id="UP001460270"/>
    </source>
</evidence>
<comment type="cofactor">
    <cofactor evidence="11">
        <name>Mn(2+)</name>
        <dbReference type="ChEBI" id="CHEBI:29035"/>
    </cofactor>
    <text evidence="11">Binds 1 Mn(2+) ion per subunit.</text>
</comment>
<dbReference type="PANTHER" id="PTHR10462:SF33">
    <property type="entry name" value="ALPHA-1,3-GALACTOSYLTRANSFERASE 2"/>
    <property type="match status" value="1"/>
</dbReference>
<feature type="active site" description="Nucleophile" evidence="9">
    <location>
        <position position="459"/>
    </location>
</feature>
<evidence type="ECO:0008006" key="15">
    <source>
        <dbReference type="Google" id="ProtNLM"/>
    </source>
</evidence>
<keyword evidence="11" id="KW-0479">Metal-binding</keyword>
<evidence type="ECO:0000256" key="3">
    <source>
        <dbReference type="ARBA" id="ARBA00022676"/>
    </source>
</evidence>
<reference evidence="14" key="1">
    <citation type="submission" date="2024-04" db="EMBL/GenBank/DDBJ databases">
        <title>Salinicola lusitanus LLJ914,a marine bacterium isolated from the Okinawa Trough.</title>
        <authorList>
            <person name="Li J."/>
        </authorList>
    </citation>
    <scope>NUCLEOTIDE SEQUENCE [LARGE SCALE GENOMIC DNA]</scope>
</reference>
<feature type="binding site" evidence="10">
    <location>
        <begin position="369"/>
        <end position="371"/>
    </location>
    <ligand>
        <name>UDP-N-acetyl-alpha-D-galactosamine</name>
        <dbReference type="ChEBI" id="CHEBI:67138"/>
    </ligand>
</feature>
<dbReference type="GO" id="GO:0031982">
    <property type="term" value="C:vesicle"/>
    <property type="evidence" value="ECO:0007669"/>
    <property type="project" value="TreeGrafter"/>
</dbReference>
<feature type="binding site" evidence="10">
    <location>
        <position position="283"/>
    </location>
    <ligand>
        <name>UDP-N-acetyl-alpha-D-galactosamine</name>
        <dbReference type="ChEBI" id="CHEBI:67138"/>
    </ligand>
</feature>
<dbReference type="GO" id="GO:0005794">
    <property type="term" value="C:Golgi apparatus"/>
    <property type="evidence" value="ECO:0007669"/>
    <property type="project" value="TreeGrafter"/>
</dbReference>
<dbReference type="GO" id="GO:0005975">
    <property type="term" value="P:carbohydrate metabolic process"/>
    <property type="evidence" value="ECO:0007669"/>
    <property type="project" value="InterPro"/>
</dbReference>
<dbReference type="EMBL" id="JBBPFD010000008">
    <property type="protein sequence ID" value="KAK7915873.1"/>
    <property type="molecule type" value="Genomic_DNA"/>
</dbReference>
<keyword evidence="11" id="KW-0464">Manganese</keyword>
<dbReference type="FunFam" id="3.90.550.10:FF:000022">
    <property type="entry name" value="Histo-blood group ABO system transferase"/>
    <property type="match status" value="1"/>
</dbReference>
<dbReference type="CDD" id="cd02515">
    <property type="entry name" value="Glyco_transf_6"/>
    <property type="match status" value="1"/>
</dbReference>
<evidence type="ECO:0000256" key="9">
    <source>
        <dbReference type="PIRSR" id="PIRSR605076-1"/>
    </source>
</evidence>
<dbReference type="InterPro" id="IPR029044">
    <property type="entry name" value="Nucleotide-diphossugar_trans"/>
</dbReference>
<dbReference type="GO" id="GO:0046872">
    <property type="term" value="F:metal ion binding"/>
    <property type="evidence" value="ECO:0007669"/>
    <property type="project" value="UniProtKB-KW"/>
</dbReference>
<feature type="binding site" evidence="11">
    <location>
        <position position="371"/>
    </location>
    <ligand>
        <name>Mn(2+)</name>
        <dbReference type="ChEBI" id="CHEBI:29035"/>
    </ligand>
</feature>
<accession>A0AAW0P996</accession>
<keyword evidence="5 12" id="KW-0812">Transmembrane</keyword>
<feature type="transmembrane region" description="Helical" evidence="12">
    <location>
        <begin position="52"/>
        <end position="70"/>
    </location>
</feature>
<feature type="binding site" evidence="10">
    <location>
        <position position="459"/>
    </location>
    <ligand>
        <name>an alpha-L-fucosyl-(1-&gt;2)-beta-D-galactosyl derivative</name>
        <dbReference type="ChEBI" id="CHEBI:140327"/>
    </ligand>
</feature>
<dbReference type="AlphaFoldDB" id="A0AAW0P996"/>
<proteinExistence type="inferred from homology"/>
<dbReference type="Proteomes" id="UP001460270">
    <property type="component" value="Unassembled WGS sequence"/>
</dbReference>
<keyword evidence="7 12" id="KW-1133">Transmembrane helix</keyword>
<comment type="similarity">
    <text evidence="2">Belongs to the glycosyltransferase 6 family.</text>
</comment>
<feature type="binding site" evidence="10">
    <location>
        <position position="403"/>
    </location>
    <ligand>
        <name>an alpha-L-fucosyl-(1-&gt;2)-beta-D-galactosyl derivative</name>
        <dbReference type="ChEBI" id="CHEBI:140327"/>
    </ligand>
</feature>
<keyword evidence="8 12" id="KW-0472">Membrane</keyword>
<evidence type="ECO:0000256" key="10">
    <source>
        <dbReference type="PIRSR" id="PIRSR605076-2"/>
    </source>
</evidence>
<sequence length="510" mass="59141">MHARSHYLDPEFYSTAGLASPSCVFDEKSTMSVLHAVTLVLMAKMSHKMKNVLRCLFLIPFVLCVLYFTMPSLRVVIGLIPMDKCTLESGKMLLADHSVDSTLDLQRKESLKLHNKYYSTLNLLSSSCLCPTVTLYSCALVLLCVLAICDFLQVVDPSVFVSGYLYFRLALRVRGLLEICRLSSIPRTDRKLQKYLAADLYRFGRAASLIHVHSHVYTVLPGLQLICQSQYVRNVRSRGDVQTCTKWNAPIIWEGMFDSRLYDESHRRKKSSVALTVFAVGKYLDAYLKTFLNSSEQHFMLGLRVTYYVFTDMPEKVPAIPLAPNRHLKVIQVDRHSRWQDISMMRMKTISDVIESEIRHNFTHVFCFDVDQKFTGRFGSEALGNSVALLHAYYYRLPKTMYTYDHNPKSKAFMETGDFYYHAAVFGGRWKNVKAITDACYQSIMEDKENNVEALWHDESHLNKYFWQHKPSRLLSPEYCWDEDIGYRTDIRVKRLLWAPKDYKNLRLNE</sequence>
<evidence type="ECO:0000256" key="6">
    <source>
        <dbReference type="ARBA" id="ARBA00022968"/>
    </source>
</evidence>
<dbReference type="PANTHER" id="PTHR10462">
    <property type="entry name" value="GLYCOSYLTRANSFERASE-RELATED"/>
    <property type="match status" value="1"/>
</dbReference>
<evidence type="ECO:0000313" key="13">
    <source>
        <dbReference type="EMBL" id="KAK7915873.1"/>
    </source>
</evidence>
<evidence type="ECO:0000256" key="12">
    <source>
        <dbReference type="SAM" id="Phobius"/>
    </source>
</evidence>
<evidence type="ECO:0000256" key="2">
    <source>
        <dbReference type="ARBA" id="ARBA00010413"/>
    </source>
</evidence>
<dbReference type="GO" id="GO:0016020">
    <property type="term" value="C:membrane"/>
    <property type="evidence" value="ECO:0007669"/>
    <property type="project" value="UniProtKB-SubCell"/>
</dbReference>